<protein>
    <recommendedName>
        <fullName evidence="2">KfrA N-terminal DNA-binding domain-containing protein</fullName>
    </recommendedName>
</protein>
<evidence type="ECO:0000313" key="4">
    <source>
        <dbReference type="Proteomes" id="UP000195667"/>
    </source>
</evidence>
<feature type="coiled-coil region" evidence="1">
    <location>
        <begin position="87"/>
        <end position="163"/>
    </location>
</feature>
<dbReference type="Proteomes" id="UP000195667">
    <property type="component" value="Unassembled WGS sequence"/>
</dbReference>
<dbReference type="AlphaFoldDB" id="A0A1R4HJA5"/>
<keyword evidence="1" id="KW-0175">Coiled coil</keyword>
<evidence type="ECO:0000259" key="2">
    <source>
        <dbReference type="Pfam" id="PF11740"/>
    </source>
</evidence>
<gene>
    <name evidence="3" type="ORF">CRENPOLYSF1_870020</name>
</gene>
<feature type="domain" description="KfrA N-terminal DNA-binding" evidence="2">
    <location>
        <begin position="12"/>
        <end position="121"/>
    </location>
</feature>
<proteinExistence type="predicted"/>
<accession>A0A1R4HJA5</accession>
<evidence type="ECO:0000313" key="3">
    <source>
        <dbReference type="EMBL" id="SJM96304.1"/>
    </source>
</evidence>
<name>A0A1R4HJA5_9GAMM</name>
<sequence>MPKITDTYANAYACCQQILIETGKFPTIDAIRTRIGVNSPNTINNAIKAWTQDFAEKQLDKQSRPDIPLTLLDSIEQIWKLASIEAAKNYAEKANALKIALAEMQSTLDQRLTALNQATQQLETLKLQNEQALNKITTLSTTNDQLTQEAKTNVEQITALKNQLISKDAQLIEQETKWQERQEQDQQWFARRLQEEKSFIEQNWREKNQRQHEAIQSLTLSEESLRQTCVSLSSDHKKVTEELKTLQKTVDKKRRGIIKNKRFPKTS</sequence>
<dbReference type="OrthoDB" id="5566170at2"/>
<keyword evidence="4" id="KW-1185">Reference proteome</keyword>
<evidence type="ECO:0000256" key="1">
    <source>
        <dbReference type="SAM" id="Coils"/>
    </source>
</evidence>
<dbReference type="InterPro" id="IPR021104">
    <property type="entry name" value="KfrA_DNA-bd_N"/>
</dbReference>
<dbReference type="RefSeq" id="WP_087145160.1">
    <property type="nucleotide sequence ID" value="NZ_FUKI01000167.1"/>
</dbReference>
<dbReference type="EMBL" id="FUKI01000167">
    <property type="protein sequence ID" value="SJM96304.1"/>
    <property type="molecule type" value="Genomic_DNA"/>
</dbReference>
<organism evidence="3 4">
    <name type="scientific">Crenothrix polyspora</name>
    <dbReference type="NCBI Taxonomy" id="360316"/>
    <lineage>
        <taxon>Bacteria</taxon>
        <taxon>Pseudomonadati</taxon>
        <taxon>Pseudomonadota</taxon>
        <taxon>Gammaproteobacteria</taxon>
        <taxon>Methylococcales</taxon>
        <taxon>Crenotrichaceae</taxon>
        <taxon>Crenothrix</taxon>
    </lineage>
</organism>
<reference evidence="4" key="1">
    <citation type="submission" date="2017-02" db="EMBL/GenBank/DDBJ databases">
        <authorList>
            <person name="Daims H."/>
        </authorList>
    </citation>
    <scope>NUCLEOTIDE SEQUENCE [LARGE SCALE GENOMIC DNA]</scope>
</reference>
<dbReference type="Pfam" id="PF11740">
    <property type="entry name" value="KfrA_N"/>
    <property type="match status" value="1"/>
</dbReference>